<accession>A0AAW1KQY8</accession>
<organism evidence="2 3">
    <name type="scientific">Popillia japonica</name>
    <name type="common">Japanese beetle</name>
    <dbReference type="NCBI Taxonomy" id="7064"/>
    <lineage>
        <taxon>Eukaryota</taxon>
        <taxon>Metazoa</taxon>
        <taxon>Ecdysozoa</taxon>
        <taxon>Arthropoda</taxon>
        <taxon>Hexapoda</taxon>
        <taxon>Insecta</taxon>
        <taxon>Pterygota</taxon>
        <taxon>Neoptera</taxon>
        <taxon>Endopterygota</taxon>
        <taxon>Coleoptera</taxon>
        <taxon>Polyphaga</taxon>
        <taxon>Scarabaeiformia</taxon>
        <taxon>Scarabaeidae</taxon>
        <taxon>Rutelinae</taxon>
        <taxon>Popillia</taxon>
    </lineage>
</organism>
<evidence type="ECO:0000256" key="1">
    <source>
        <dbReference type="SAM" id="MobiDB-lite"/>
    </source>
</evidence>
<dbReference type="EMBL" id="JASPKY010000189">
    <property type="protein sequence ID" value="KAK9722312.1"/>
    <property type="molecule type" value="Genomic_DNA"/>
</dbReference>
<sequence>MRLGNVGERMSDNRDTMGTAPAAAQSSSLRCTLAIVPPPEAHSFNCHSADASFVSASFALDEDLRAKFTGTTIVDVTNDDKILYCTYNKM</sequence>
<dbReference type="AlphaFoldDB" id="A0AAW1KQY8"/>
<name>A0AAW1KQY8_POPJA</name>
<keyword evidence="3" id="KW-1185">Reference proteome</keyword>
<evidence type="ECO:0000313" key="3">
    <source>
        <dbReference type="Proteomes" id="UP001458880"/>
    </source>
</evidence>
<gene>
    <name evidence="2" type="ORF">QE152_g19748</name>
</gene>
<proteinExistence type="predicted"/>
<evidence type="ECO:0000313" key="2">
    <source>
        <dbReference type="EMBL" id="KAK9722312.1"/>
    </source>
</evidence>
<dbReference type="Proteomes" id="UP001458880">
    <property type="component" value="Unassembled WGS sequence"/>
</dbReference>
<protein>
    <submittedName>
        <fullName evidence="2">Uncharacterized protein</fullName>
    </submittedName>
</protein>
<feature type="region of interest" description="Disordered" evidence="1">
    <location>
        <begin position="1"/>
        <end position="26"/>
    </location>
</feature>
<comment type="caution">
    <text evidence="2">The sequence shown here is derived from an EMBL/GenBank/DDBJ whole genome shotgun (WGS) entry which is preliminary data.</text>
</comment>
<reference evidence="2 3" key="1">
    <citation type="journal article" date="2024" name="BMC Genomics">
        <title>De novo assembly and annotation of Popillia japonica's genome with initial clues to its potential as an invasive pest.</title>
        <authorList>
            <person name="Cucini C."/>
            <person name="Boschi S."/>
            <person name="Funari R."/>
            <person name="Cardaioli E."/>
            <person name="Iannotti N."/>
            <person name="Marturano G."/>
            <person name="Paoli F."/>
            <person name="Bruttini M."/>
            <person name="Carapelli A."/>
            <person name="Frati F."/>
            <person name="Nardi F."/>
        </authorList>
    </citation>
    <scope>NUCLEOTIDE SEQUENCE [LARGE SCALE GENOMIC DNA]</scope>
    <source>
        <strain evidence="2">DMR45628</strain>
    </source>
</reference>